<name>A0A4Y2FE56_ARAVE</name>
<feature type="region of interest" description="Disordered" evidence="1">
    <location>
        <begin position="72"/>
        <end position="95"/>
    </location>
</feature>
<organism evidence="2 3">
    <name type="scientific">Araneus ventricosus</name>
    <name type="common">Orbweaver spider</name>
    <name type="synonym">Epeira ventricosa</name>
    <dbReference type="NCBI Taxonomy" id="182803"/>
    <lineage>
        <taxon>Eukaryota</taxon>
        <taxon>Metazoa</taxon>
        <taxon>Ecdysozoa</taxon>
        <taxon>Arthropoda</taxon>
        <taxon>Chelicerata</taxon>
        <taxon>Arachnida</taxon>
        <taxon>Araneae</taxon>
        <taxon>Araneomorphae</taxon>
        <taxon>Entelegynae</taxon>
        <taxon>Araneoidea</taxon>
        <taxon>Araneidae</taxon>
        <taxon>Araneus</taxon>
    </lineage>
</organism>
<sequence>MENVKHHLRLKALVVKLFYLNYKNSFAAAKEFRRMKQIRRGPMYPCALRKMIQKFETTEQLAIIPGRRQKQISTSSVEDGATAVSEARSQSPHGSVSVPVIPVYCIYRIPMYGKSNVRF</sequence>
<evidence type="ECO:0000313" key="3">
    <source>
        <dbReference type="Proteomes" id="UP000499080"/>
    </source>
</evidence>
<protein>
    <recommendedName>
        <fullName evidence="4">DUF4817 domain-containing protein</fullName>
    </recommendedName>
</protein>
<gene>
    <name evidence="2" type="ORF">AVEN_45785_1</name>
</gene>
<reference evidence="2 3" key="1">
    <citation type="journal article" date="2019" name="Sci. Rep.">
        <title>Orb-weaving spider Araneus ventricosus genome elucidates the spidroin gene catalogue.</title>
        <authorList>
            <person name="Kono N."/>
            <person name="Nakamura H."/>
            <person name="Ohtoshi R."/>
            <person name="Moran D.A.P."/>
            <person name="Shinohara A."/>
            <person name="Yoshida Y."/>
            <person name="Fujiwara M."/>
            <person name="Mori M."/>
            <person name="Tomita M."/>
            <person name="Arakawa K."/>
        </authorList>
    </citation>
    <scope>NUCLEOTIDE SEQUENCE [LARGE SCALE GENOMIC DNA]</scope>
</reference>
<proteinExistence type="predicted"/>
<evidence type="ECO:0000256" key="1">
    <source>
        <dbReference type="SAM" id="MobiDB-lite"/>
    </source>
</evidence>
<keyword evidence="3" id="KW-1185">Reference proteome</keyword>
<evidence type="ECO:0000313" key="2">
    <source>
        <dbReference type="EMBL" id="GBM39823.1"/>
    </source>
</evidence>
<comment type="caution">
    <text evidence="2">The sequence shown here is derived from an EMBL/GenBank/DDBJ whole genome shotgun (WGS) entry which is preliminary data.</text>
</comment>
<dbReference type="AlphaFoldDB" id="A0A4Y2FE56"/>
<accession>A0A4Y2FE56</accession>
<dbReference type="OrthoDB" id="6465246at2759"/>
<dbReference type="Proteomes" id="UP000499080">
    <property type="component" value="Unassembled WGS sequence"/>
</dbReference>
<evidence type="ECO:0008006" key="4">
    <source>
        <dbReference type="Google" id="ProtNLM"/>
    </source>
</evidence>
<dbReference type="EMBL" id="BGPR01000909">
    <property type="protein sequence ID" value="GBM39823.1"/>
    <property type="molecule type" value="Genomic_DNA"/>
</dbReference>